<dbReference type="CDD" id="cd01715">
    <property type="entry name" value="ETF_alpha"/>
    <property type="match status" value="1"/>
</dbReference>
<keyword evidence="3" id="KW-0285">Flavoprotein</keyword>
<dbReference type="InterPro" id="IPR029035">
    <property type="entry name" value="DHS-like_NAD/FAD-binding_dom"/>
</dbReference>
<dbReference type="InterPro" id="IPR014729">
    <property type="entry name" value="Rossmann-like_a/b/a_fold"/>
</dbReference>
<reference evidence="7 8" key="1">
    <citation type="submission" date="2015-12" db="EMBL/GenBank/DDBJ databases">
        <title>Haloferax profundi sp. nov. isolated from the Discovery deep brine-seawater interface in the Red Sea.</title>
        <authorList>
            <person name="Zhang G."/>
            <person name="Stingl U."/>
            <person name="Rashid M."/>
        </authorList>
    </citation>
    <scope>NUCLEOTIDE SEQUENCE [LARGE SCALE GENOMIC DNA]</scope>
    <source>
        <strain evidence="7 8">SB29</strain>
    </source>
</reference>
<organism evidence="7 8">
    <name type="scientific">Haloferax profundi</name>
    <dbReference type="NCBI Taxonomy" id="1544718"/>
    <lineage>
        <taxon>Archaea</taxon>
        <taxon>Methanobacteriati</taxon>
        <taxon>Methanobacteriota</taxon>
        <taxon>Stenosarchaea group</taxon>
        <taxon>Halobacteria</taxon>
        <taxon>Halobacteriales</taxon>
        <taxon>Haloferacaceae</taxon>
        <taxon>Haloferax</taxon>
    </lineage>
</organism>
<dbReference type="Proteomes" id="UP000053157">
    <property type="component" value="Unassembled WGS sequence"/>
</dbReference>
<dbReference type="GO" id="GO:0009055">
    <property type="term" value="F:electron transfer activity"/>
    <property type="evidence" value="ECO:0007669"/>
    <property type="project" value="InterPro"/>
</dbReference>
<dbReference type="PANTHER" id="PTHR43153:SF1">
    <property type="entry name" value="ELECTRON TRANSFER FLAVOPROTEIN SUBUNIT ALPHA, MITOCHONDRIAL"/>
    <property type="match status" value="1"/>
</dbReference>
<dbReference type="InterPro" id="IPR018206">
    <property type="entry name" value="ETF_asu_C_CS"/>
</dbReference>
<dbReference type="Pfam" id="PF01012">
    <property type="entry name" value="ETF"/>
    <property type="match status" value="1"/>
</dbReference>
<dbReference type="GO" id="GO:0050660">
    <property type="term" value="F:flavin adenine dinucleotide binding"/>
    <property type="evidence" value="ECO:0007669"/>
    <property type="project" value="InterPro"/>
</dbReference>
<keyword evidence="4" id="KW-0274">FAD</keyword>
<dbReference type="RefSeq" id="WP_058570876.1">
    <property type="nucleotide sequence ID" value="NZ_LOPV01000040.1"/>
</dbReference>
<protein>
    <submittedName>
        <fullName evidence="7">Electron transfer flavoprotein subunit alpha</fullName>
    </submittedName>
</protein>
<dbReference type="SUPFAM" id="SSF52467">
    <property type="entry name" value="DHS-like NAD/FAD-binding domain"/>
    <property type="match status" value="1"/>
</dbReference>
<evidence type="ECO:0000256" key="4">
    <source>
        <dbReference type="ARBA" id="ARBA00022827"/>
    </source>
</evidence>
<comment type="caution">
    <text evidence="7">The sequence shown here is derived from an EMBL/GenBank/DDBJ whole genome shotgun (WGS) entry which is preliminary data.</text>
</comment>
<gene>
    <name evidence="7" type="ORF">AUR66_07160</name>
</gene>
<evidence type="ECO:0000256" key="3">
    <source>
        <dbReference type="ARBA" id="ARBA00022630"/>
    </source>
</evidence>
<keyword evidence="2" id="KW-0813">Transport</keyword>
<evidence type="ECO:0000259" key="6">
    <source>
        <dbReference type="SMART" id="SM00893"/>
    </source>
</evidence>
<dbReference type="EMBL" id="LOPV01000040">
    <property type="protein sequence ID" value="KTG30581.1"/>
    <property type="molecule type" value="Genomic_DNA"/>
</dbReference>
<dbReference type="InterPro" id="IPR014730">
    <property type="entry name" value="ETF_a/b_N"/>
</dbReference>
<dbReference type="AlphaFoldDB" id="A0A0W1SWB1"/>
<comment type="similarity">
    <text evidence="1">Belongs to the ETF alpha-subunit/FixB family.</text>
</comment>
<evidence type="ECO:0000256" key="5">
    <source>
        <dbReference type="ARBA" id="ARBA00022982"/>
    </source>
</evidence>
<accession>A0A0W1SWB1</accession>
<dbReference type="GO" id="GO:0033539">
    <property type="term" value="P:fatty acid beta-oxidation using acyl-CoA dehydrogenase"/>
    <property type="evidence" value="ECO:0007669"/>
    <property type="project" value="TreeGrafter"/>
</dbReference>
<dbReference type="InterPro" id="IPR001308">
    <property type="entry name" value="ETF_a/FixB"/>
</dbReference>
<dbReference type="PANTHER" id="PTHR43153">
    <property type="entry name" value="ELECTRON TRANSFER FLAVOPROTEIN ALPHA"/>
    <property type="match status" value="1"/>
</dbReference>
<dbReference type="InterPro" id="IPR033947">
    <property type="entry name" value="ETF_alpha_N"/>
</dbReference>
<evidence type="ECO:0000256" key="1">
    <source>
        <dbReference type="ARBA" id="ARBA00005817"/>
    </source>
</evidence>
<dbReference type="PIRSF" id="PIRSF000089">
    <property type="entry name" value="Electra_flavoP_a"/>
    <property type="match status" value="1"/>
</dbReference>
<evidence type="ECO:0000313" key="7">
    <source>
        <dbReference type="EMBL" id="KTG30581.1"/>
    </source>
</evidence>
<keyword evidence="5" id="KW-0249">Electron transport</keyword>
<name>A0A0W1SWB1_9EURY</name>
<dbReference type="InterPro" id="IPR014731">
    <property type="entry name" value="ETF_asu_C"/>
</dbReference>
<evidence type="ECO:0000313" key="8">
    <source>
        <dbReference type="Proteomes" id="UP000053157"/>
    </source>
</evidence>
<sequence>MPIDIDDYRDVWVFVEQHEGEAAPVSWELLSKGRELADETGESLVALVMGDGVSHLADEAVARGADHALLADDPVFEPYRADPYGEQFRALVEARKPSIVLIGGTHTGRDFAGRVAVPAHAGLTADCTELAVDDEGLLLASRPTFGGDAMATIKCPSHRPQMATVRAGVFDASEATKDDVDAAAAVEEVDVVVTEEDTLSTVIERVVSDVVDITDADVVVAGGAGAEGNFEPIVELADALGGEVAASRAAVDEGWVEPARQVGQTGKTVRPHLYIAAGISGAVQHLEGMNDSDYVVAINTDPNAAIFEHADYGIVGDLHEVLPKLTAMIREKQEVVV</sequence>
<dbReference type="SUPFAM" id="SSF52402">
    <property type="entry name" value="Adenine nucleotide alpha hydrolases-like"/>
    <property type="match status" value="1"/>
</dbReference>
<dbReference type="Gene3D" id="3.40.50.1220">
    <property type="entry name" value="TPP-binding domain"/>
    <property type="match status" value="1"/>
</dbReference>
<proteinExistence type="inferred from homology"/>
<feature type="domain" description="Electron transfer flavoprotein alpha/beta-subunit N-terminal" evidence="6">
    <location>
        <begin position="11"/>
        <end position="195"/>
    </location>
</feature>
<dbReference type="Pfam" id="PF00766">
    <property type="entry name" value="ETF_alpha"/>
    <property type="match status" value="1"/>
</dbReference>
<keyword evidence="8" id="KW-1185">Reference proteome</keyword>
<dbReference type="SMART" id="SM00893">
    <property type="entry name" value="ETF"/>
    <property type="match status" value="1"/>
</dbReference>
<evidence type="ECO:0000256" key="2">
    <source>
        <dbReference type="ARBA" id="ARBA00022448"/>
    </source>
</evidence>
<dbReference type="OrthoDB" id="307696at2157"/>
<dbReference type="PROSITE" id="PS00696">
    <property type="entry name" value="ETF_ALPHA"/>
    <property type="match status" value="1"/>
</dbReference>
<dbReference type="Gene3D" id="3.40.50.620">
    <property type="entry name" value="HUPs"/>
    <property type="match status" value="1"/>
</dbReference>